<evidence type="ECO:0000313" key="3">
    <source>
        <dbReference type="Proteomes" id="UP001215598"/>
    </source>
</evidence>
<keyword evidence="3" id="KW-1185">Reference proteome</keyword>
<name>A0AAD7NMW4_9AGAR</name>
<proteinExistence type="predicted"/>
<comment type="caution">
    <text evidence="2">The sequence shown here is derived from an EMBL/GenBank/DDBJ whole genome shotgun (WGS) entry which is preliminary data.</text>
</comment>
<sequence>MWRNVSSEREEQEVPRLSGTVGSRGEWIRGTGNERQEAKAYLRQREAKRWRSEPSRVGPRSEDDVISMRKLGLARGASGLPDLVRGTEFQCELGWPVGEQEDEVRPGLAEARRSNERQAGHSRLGSWDWIQDRNDMVVARAANRWSRRGGRPDMAEPRRRALSDTLSGEDSDSEIGRMSGTMIVGSW</sequence>
<dbReference type="AlphaFoldDB" id="A0AAD7NMW4"/>
<evidence type="ECO:0000256" key="1">
    <source>
        <dbReference type="SAM" id="MobiDB-lite"/>
    </source>
</evidence>
<feature type="compositionally biased region" description="Basic and acidic residues" evidence="1">
    <location>
        <begin position="150"/>
        <end position="162"/>
    </location>
</feature>
<dbReference type="EMBL" id="JARKIB010000020">
    <property type="protein sequence ID" value="KAJ7768433.1"/>
    <property type="molecule type" value="Genomic_DNA"/>
</dbReference>
<feature type="compositionally biased region" description="Basic and acidic residues" evidence="1">
    <location>
        <begin position="1"/>
        <end position="14"/>
    </location>
</feature>
<protein>
    <submittedName>
        <fullName evidence="2">Uncharacterized protein</fullName>
    </submittedName>
</protein>
<accession>A0AAD7NMW4</accession>
<reference evidence="2" key="1">
    <citation type="submission" date="2023-03" db="EMBL/GenBank/DDBJ databases">
        <title>Massive genome expansion in bonnet fungi (Mycena s.s.) driven by repeated elements and novel gene families across ecological guilds.</title>
        <authorList>
            <consortium name="Lawrence Berkeley National Laboratory"/>
            <person name="Harder C.B."/>
            <person name="Miyauchi S."/>
            <person name="Viragh M."/>
            <person name="Kuo A."/>
            <person name="Thoen E."/>
            <person name="Andreopoulos B."/>
            <person name="Lu D."/>
            <person name="Skrede I."/>
            <person name="Drula E."/>
            <person name="Henrissat B."/>
            <person name="Morin E."/>
            <person name="Kohler A."/>
            <person name="Barry K."/>
            <person name="LaButti K."/>
            <person name="Morin E."/>
            <person name="Salamov A."/>
            <person name="Lipzen A."/>
            <person name="Mereny Z."/>
            <person name="Hegedus B."/>
            <person name="Baldrian P."/>
            <person name="Stursova M."/>
            <person name="Weitz H."/>
            <person name="Taylor A."/>
            <person name="Grigoriev I.V."/>
            <person name="Nagy L.G."/>
            <person name="Martin F."/>
            <person name="Kauserud H."/>
        </authorList>
    </citation>
    <scope>NUCLEOTIDE SEQUENCE</scope>
    <source>
        <strain evidence="2">CBHHK182m</strain>
    </source>
</reference>
<gene>
    <name evidence="2" type="ORF">B0H16DRAFT_1453135</name>
</gene>
<feature type="region of interest" description="Disordered" evidence="1">
    <location>
        <begin position="1"/>
        <end position="39"/>
    </location>
</feature>
<feature type="region of interest" description="Disordered" evidence="1">
    <location>
        <begin position="144"/>
        <end position="187"/>
    </location>
</feature>
<dbReference type="Proteomes" id="UP001215598">
    <property type="component" value="Unassembled WGS sequence"/>
</dbReference>
<organism evidence="2 3">
    <name type="scientific">Mycena metata</name>
    <dbReference type="NCBI Taxonomy" id="1033252"/>
    <lineage>
        <taxon>Eukaryota</taxon>
        <taxon>Fungi</taxon>
        <taxon>Dikarya</taxon>
        <taxon>Basidiomycota</taxon>
        <taxon>Agaricomycotina</taxon>
        <taxon>Agaricomycetes</taxon>
        <taxon>Agaricomycetidae</taxon>
        <taxon>Agaricales</taxon>
        <taxon>Marasmiineae</taxon>
        <taxon>Mycenaceae</taxon>
        <taxon>Mycena</taxon>
    </lineage>
</organism>
<evidence type="ECO:0000313" key="2">
    <source>
        <dbReference type="EMBL" id="KAJ7768433.1"/>
    </source>
</evidence>